<dbReference type="CDD" id="cd06222">
    <property type="entry name" value="RNase_H_like"/>
    <property type="match status" value="1"/>
</dbReference>
<comment type="caution">
    <text evidence="3">The sequence shown here is derived from an EMBL/GenBank/DDBJ whole genome shotgun (WGS) entry which is preliminary data.</text>
</comment>
<gene>
    <name evidence="3" type="ORF">Goklo_025229</name>
</gene>
<dbReference type="InterPro" id="IPR044730">
    <property type="entry name" value="RNase_H-like_dom_plant"/>
</dbReference>
<reference evidence="3 4" key="1">
    <citation type="journal article" date="2019" name="Genome Biol. Evol.">
        <title>Insights into the evolution of the New World diploid cottons (Gossypium, subgenus Houzingenia) based on genome sequencing.</title>
        <authorList>
            <person name="Grover C.E."/>
            <person name="Arick M.A. 2nd"/>
            <person name="Thrash A."/>
            <person name="Conover J.L."/>
            <person name="Sanders W.S."/>
            <person name="Peterson D.G."/>
            <person name="Frelichowski J.E."/>
            <person name="Scheffler J.A."/>
            <person name="Scheffler B.E."/>
            <person name="Wendel J.F."/>
        </authorList>
    </citation>
    <scope>NUCLEOTIDE SEQUENCE [LARGE SCALE GENOMIC DNA]</scope>
    <source>
        <strain evidence="3">57</strain>
        <tissue evidence="3">Leaf</tissue>
    </source>
</reference>
<dbReference type="InterPro" id="IPR026960">
    <property type="entry name" value="RVT-Znf"/>
</dbReference>
<dbReference type="InterPro" id="IPR052929">
    <property type="entry name" value="RNase_H-like_EbsB-rel"/>
</dbReference>
<evidence type="ECO:0000259" key="1">
    <source>
        <dbReference type="Pfam" id="PF13456"/>
    </source>
</evidence>
<dbReference type="OrthoDB" id="988822at2759"/>
<feature type="domain" description="Reverse transcriptase zinc-binding" evidence="2">
    <location>
        <begin position="70"/>
        <end position="156"/>
    </location>
</feature>
<evidence type="ECO:0000313" key="3">
    <source>
        <dbReference type="EMBL" id="MBA0669804.1"/>
    </source>
</evidence>
<dbReference type="PANTHER" id="PTHR47074:SF48">
    <property type="entry name" value="POLYNUCLEOTIDYL TRANSFERASE, RIBONUCLEASE H-LIKE SUPERFAMILY PROTEIN"/>
    <property type="match status" value="1"/>
</dbReference>
<feature type="non-terminal residue" evidence="3">
    <location>
        <position position="408"/>
    </location>
</feature>
<dbReference type="GO" id="GO:0003676">
    <property type="term" value="F:nucleic acid binding"/>
    <property type="evidence" value="ECO:0007669"/>
    <property type="project" value="InterPro"/>
</dbReference>
<sequence length="408" mass="46907">LNGDAILSNTLNHNEKSVKVLWHADCRRWNVNKVKQVYGLDWGDMICDIPIGNENQEDKMIWLHNPHGCFTSKSAYSWLLLKEMGFGPHRYFWKAVWKLDTLPKIRVFSWRVGHEILPTNSKIATIRQGFDKGCQRCGAESETVLHALKDCPTSRAVLSIGGWSRSFISKNYDNCIDWLEDLMRVLDKRAMADLMKTLWNCRNSRNNYIFRGKAEEAQLIWERASNLSKEFRICNVLEVPLLSNNIVERKWKKPPKGFIKINFDATVGENRIGYGTIIRDEEGFVLGGSGGFKELRLSVEAAECMAFEESINVARRLKLKEHVLFETDHVGLVNRINNLDKDVTIIGARIKDCKAAFNFFKSAKLVWTERSCNNVAHLLCKKMYSEAINSLFEMDYPADIHNAVIRDV</sequence>
<dbReference type="InterPro" id="IPR036397">
    <property type="entry name" value="RNaseH_sf"/>
</dbReference>
<evidence type="ECO:0008006" key="5">
    <source>
        <dbReference type="Google" id="ProtNLM"/>
    </source>
</evidence>
<accession>A0A7J8W575</accession>
<organism evidence="3 4">
    <name type="scientific">Gossypium klotzschianum</name>
    <dbReference type="NCBI Taxonomy" id="34286"/>
    <lineage>
        <taxon>Eukaryota</taxon>
        <taxon>Viridiplantae</taxon>
        <taxon>Streptophyta</taxon>
        <taxon>Embryophyta</taxon>
        <taxon>Tracheophyta</taxon>
        <taxon>Spermatophyta</taxon>
        <taxon>Magnoliopsida</taxon>
        <taxon>eudicotyledons</taxon>
        <taxon>Gunneridae</taxon>
        <taxon>Pentapetalae</taxon>
        <taxon>rosids</taxon>
        <taxon>malvids</taxon>
        <taxon>Malvales</taxon>
        <taxon>Malvaceae</taxon>
        <taxon>Malvoideae</taxon>
        <taxon>Gossypium</taxon>
    </lineage>
</organism>
<evidence type="ECO:0000313" key="4">
    <source>
        <dbReference type="Proteomes" id="UP000593573"/>
    </source>
</evidence>
<dbReference type="InterPro" id="IPR002156">
    <property type="entry name" value="RNaseH_domain"/>
</dbReference>
<evidence type="ECO:0000259" key="2">
    <source>
        <dbReference type="Pfam" id="PF13966"/>
    </source>
</evidence>
<dbReference type="AlphaFoldDB" id="A0A7J8W575"/>
<keyword evidence="4" id="KW-1185">Reference proteome</keyword>
<proteinExistence type="predicted"/>
<dbReference type="EMBL" id="JABFAB010229897">
    <property type="protein sequence ID" value="MBA0669804.1"/>
    <property type="molecule type" value="Genomic_DNA"/>
</dbReference>
<dbReference type="PANTHER" id="PTHR47074">
    <property type="entry name" value="BNAC02G40300D PROTEIN"/>
    <property type="match status" value="1"/>
</dbReference>
<dbReference type="Pfam" id="PF13456">
    <property type="entry name" value="RVT_3"/>
    <property type="match status" value="1"/>
</dbReference>
<dbReference type="Gene3D" id="3.30.420.10">
    <property type="entry name" value="Ribonuclease H-like superfamily/Ribonuclease H"/>
    <property type="match status" value="1"/>
</dbReference>
<feature type="non-terminal residue" evidence="3">
    <location>
        <position position="1"/>
    </location>
</feature>
<dbReference type="Proteomes" id="UP000593573">
    <property type="component" value="Unassembled WGS sequence"/>
</dbReference>
<dbReference type="GO" id="GO:0004523">
    <property type="term" value="F:RNA-DNA hybrid ribonuclease activity"/>
    <property type="evidence" value="ECO:0007669"/>
    <property type="project" value="InterPro"/>
</dbReference>
<name>A0A7J8W575_9ROSI</name>
<protein>
    <recommendedName>
        <fullName evidence="5">RNase H type-1 domain-containing protein</fullName>
    </recommendedName>
</protein>
<feature type="domain" description="RNase H type-1" evidence="1">
    <location>
        <begin position="262"/>
        <end position="382"/>
    </location>
</feature>
<dbReference type="Pfam" id="PF13966">
    <property type="entry name" value="zf-RVT"/>
    <property type="match status" value="1"/>
</dbReference>